<name>A0A1Z4VUA2_9GAMM</name>
<comment type="function">
    <text evidence="5 6 7">Catalyzes the transfer of endogenously produced octanoic acid from octanoyl-acyl-carrier-protein onto the lipoyl domains of lipoate-dependent enzymes. Lipoyl-ACP can also act as a substrate although octanoyl-ACP is likely to be the physiological substrate.</text>
</comment>
<evidence type="ECO:0000256" key="10">
    <source>
        <dbReference type="PIRSR" id="PIRSR016262-3"/>
    </source>
</evidence>
<feature type="binding site" evidence="6 9">
    <location>
        <begin position="152"/>
        <end position="154"/>
    </location>
    <ligand>
        <name>substrate</name>
    </ligand>
</feature>
<feature type="site" description="Lowers pKa of active site Cys" evidence="6 10">
    <location>
        <position position="136"/>
    </location>
</feature>
<evidence type="ECO:0000256" key="5">
    <source>
        <dbReference type="ARBA" id="ARBA00024732"/>
    </source>
</evidence>
<comment type="pathway">
    <text evidence="1 6 7">Protein modification; protein lipoylation via endogenous pathway; protein N(6)-(lipoyl)lysine from octanoyl-[acyl-carrier-protein]: step 1/2.</text>
</comment>
<keyword evidence="4 6" id="KW-0012">Acyltransferase</keyword>
<evidence type="ECO:0000256" key="9">
    <source>
        <dbReference type="PIRSR" id="PIRSR016262-2"/>
    </source>
</evidence>
<comment type="catalytic activity">
    <reaction evidence="6 7">
        <text>octanoyl-[ACP] + L-lysyl-[protein] = N(6)-octanoyl-L-lysyl-[protein] + holo-[ACP] + H(+)</text>
        <dbReference type="Rhea" id="RHEA:17665"/>
        <dbReference type="Rhea" id="RHEA-COMP:9636"/>
        <dbReference type="Rhea" id="RHEA-COMP:9685"/>
        <dbReference type="Rhea" id="RHEA-COMP:9752"/>
        <dbReference type="Rhea" id="RHEA-COMP:9928"/>
        <dbReference type="ChEBI" id="CHEBI:15378"/>
        <dbReference type="ChEBI" id="CHEBI:29969"/>
        <dbReference type="ChEBI" id="CHEBI:64479"/>
        <dbReference type="ChEBI" id="CHEBI:78463"/>
        <dbReference type="ChEBI" id="CHEBI:78809"/>
        <dbReference type="EC" id="2.3.1.181"/>
    </reaction>
</comment>
<dbReference type="Proteomes" id="UP000218765">
    <property type="component" value="Chromosome"/>
</dbReference>
<evidence type="ECO:0000256" key="8">
    <source>
        <dbReference type="PIRSR" id="PIRSR016262-1"/>
    </source>
</evidence>
<evidence type="ECO:0000256" key="2">
    <source>
        <dbReference type="ARBA" id="ARBA00022490"/>
    </source>
</evidence>
<dbReference type="OrthoDB" id="9787061at2"/>
<feature type="domain" description="BPL/LPL catalytic" evidence="11">
    <location>
        <begin position="33"/>
        <end position="208"/>
    </location>
</feature>
<evidence type="ECO:0000256" key="6">
    <source>
        <dbReference type="HAMAP-Rule" id="MF_00013"/>
    </source>
</evidence>
<dbReference type="PANTHER" id="PTHR10993:SF7">
    <property type="entry name" value="LIPOYLTRANSFERASE 2, MITOCHONDRIAL-RELATED"/>
    <property type="match status" value="1"/>
</dbReference>
<dbReference type="InterPro" id="IPR020605">
    <property type="entry name" value="Octanoyltransferase_CS"/>
</dbReference>
<keyword evidence="3 6" id="KW-0808">Transferase</keyword>
<sequence>MTSVDKLIVRDLGLRDYEPVWRAMQDFTANRGPDTPDELWLVQHPPVFTLGQAAKPEHLLAPGDIPVVQIDRGGQVTYHGPGQLVAYLLADIRRRGLGVQALVRKLEQAIIEVLAGYGIEAWADREAPGVYVEAGKIAALGLRIKRGGSYHGLAFNIDMDLEPFSRINPCGHPGMAVTQLKNLGISHDIHRVAADLVSQITREMGYTGASSD</sequence>
<dbReference type="GO" id="GO:0033819">
    <property type="term" value="F:lipoyl(octanoyl) transferase activity"/>
    <property type="evidence" value="ECO:0007669"/>
    <property type="project" value="UniProtKB-EC"/>
</dbReference>
<proteinExistence type="inferred from homology"/>
<evidence type="ECO:0000256" key="3">
    <source>
        <dbReference type="ARBA" id="ARBA00022679"/>
    </source>
</evidence>
<dbReference type="Pfam" id="PF21948">
    <property type="entry name" value="LplA-B_cat"/>
    <property type="match status" value="1"/>
</dbReference>
<dbReference type="UniPathway" id="UPA00538">
    <property type="reaction ID" value="UER00592"/>
</dbReference>
<evidence type="ECO:0000259" key="11">
    <source>
        <dbReference type="PROSITE" id="PS51733"/>
    </source>
</evidence>
<dbReference type="NCBIfam" id="NF010922">
    <property type="entry name" value="PRK14342.1"/>
    <property type="match status" value="1"/>
</dbReference>
<comment type="similarity">
    <text evidence="6 7">Belongs to the LipB family.</text>
</comment>
<dbReference type="EC" id="2.3.1.181" evidence="6 7"/>
<dbReference type="FunFam" id="3.30.930.10:FF:000020">
    <property type="entry name" value="Octanoyltransferase"/>
    <property type="match status" value="1"/>
</dbReference>
<evidence type="ECO:0000313" key="13">
    <source>
        <dbReference type="Proteomes" id="UP000218765"/>
    </source>
</evidence>
<evidence type="ECO:0000256" key="1">
    <source>
        <dbReference type="ARBA" id="ARBA00004821"/>
    </source>
</evidence>
<gene>
    <name evidence="6" type="primary">lipB</name>
    <name evidence="12" type="ORF">FOKN1_2863</name>
</gene>
<evidence type="ECO:0000256" key="7">
    <source>
        <dbReference type="PIRNR" id="PIRNR016262"/>
    </source>
</evidence>
<dbReference type="KEGG" id="ttc:FOKN1_2863"/>
<evidence type="ECO:0000256" key="4">
    <source>
        <dbReference type="ARBA" id="ARBA00023315"/>
    </source>
</evidence>
<reference evidence="12 13" key="1">
    <citation type="submission" date="2017-05" db="EMBL/GenBank/DDBJ databases">
        <title>Thiocyanate degradation by Thiohalobacter thiocyanaticus FOKN1.</title>
        <authorList>
            <person name="Oshiki M."/>
            <person name="Fukushima T."/>
            <person name="Kawano S."/>
            <person name="Nakagawa J."/>
        </authorList>
    </citation>
    <scope>NUCLEOTIDE SEQUENCE [LARGE SCALE GENOMIC DNA]</scope>
    <source>
        <strain evidence="12 13">FOKN1</strain>
    </source>
</reference>
<dbReference type="PROSITE" id="PS01313">
    <property type="entry name" value="LIPB"/>
    <property type="match status" value="1"/>
</dbReference>
<dbReference type="PIRSF" id="PIRSF016262">
    <property type="entry name" value="LPLase"/>
    <property type="match status" value="1"/>
</dbReference>
<keyword evidence="12" id="KW-0436">Ligase</keyword>
<dbReference type="EMBL" id="AP018052">
    <property type="protein sequence ID" value="BAZ95221.1"/>
    <property type="molecule type" value="Genomic_DNA"/>
</dbReference>
<dbReference type="PROSITE" id="PS51733">
    <property type="entry name" value="BPL_LPL_CATALYTIC"/>
    <property type="match status" value="1"/>
</dbReference>
<dbReference type="Gene3D" id="3.30.930.10">
    <property type="entry name" value="Bira Bifunctional Protein, Domain 2"/>
    <property type="match status" value="1"/>
</dbReference>
<dbReference type="GO" id="GO:0016874">
    <property type="term" value="F:ligase activity"/>
    <property type="evidence" value="ECO:0007669"/>
    <property type="project" value="UniProtKB-KW"/>
</dbReference>
<dbReference type="RefSeq" id="WP_096367230.1">
    <property type="nucleotide sequence ID" value="NZ_AP018052.1"/>
</dbReference>
<keyword evidence="13" id="KW-1185">Reference proteome</keyword>
<dbReference type="InterPro" id="IPR004143">
    <property type="entry name" value="BPL_LPL_catalytic"/>
</dbReference>
<organism evidence="12 13">
    <name type="scientific">Thiohalobacter thiocyanaticus</name>
    <dbReference type="NCBI Taxonomy" id="585455"/>
    <lineage>
        <taxon>Bacteria</taxon>
        <taxon>Pseudomonadati</taxon>
        <taxon>Pseudomonadota</taxon>
        <taxon>Gammaproteobacteria</taxon>
        <taxon>Thiohalobacterales</taxon>
        <taxon>Thiohalobacteraceae</taxon>
        <taxon>Thiohalobacter</taxon>
    </lineage>
</organism>
<dbReference type="AlphaFoldDB" id="A0A1Z4VUA2"/>
<comment type="miscellaneous">
    <text evidence="6">In the reaction, the free carboxyl group of octanoic acid is attached via an amide linkage to the epsilon-amino group of a specific lysine residue of lipoyl domains of lipoate-dependent enzymes.</text>
</comment>
<keyword evidence="2 6" id="KW-0963">Cytoplasm</keyword>
<dbReference type="GO" id="GO:0009249">
    <property type="term" value="P:protein lipoylation"/>
    <property type="evidence" value="ECO:0007669"/>
    <property type="project" value="InterPro"/>
</dbReference>
<dbReference type="SUPFAM" id="SSF55681">
    <property type="entry name" value="Class II aaRS and biotin synthetases"/>
    <property type="match status" value="1"/>
</dbReference>
<dbReference type="InterPro" id="IPR045864">
    <property type="entry name" value="aa-tRNA-synth_II/BPL/LPL"/>
</dbReference>
<dbReference type="CDD" id="cd16444">
    <property type="entry name" value="LipB"/>
    <property type="match status" value="1"/>
</dbReference>
<accession>A0A1Z4VUA2</accession>
<dbReference type="GO" id="GO:0005737">
    <property type="term" value="C:cytoplasm"/>
    <property type="evidence" value="ECO:0007669"/>
    <property type="project" value="UniProtKB-SubCell"/>
</dbReference>
<comment type="subcellular location">
    <subcellularLocation>
        <location evidence="6">Cytoplasm</location>
    </subcellularLocation>
</comment>
<dbReference type="InterPro" id="IPR000544">
    <property type="entry name" value="Octanoyltransferase"/>
</dbReference>
<evidence type="ECO:0000313" key="12">
    <source>
        <dbReference type="EMBL" id="BAZ95221.1"/>
    </source>
</evidence>
<feature type="active site" description="Acyl-thioester intermediate" evidence="6 8">
    <location>
        <position position="170"/>
    </location>
</feature>
<dbReference type="HAMAP" id="MF_00013">
    <property type="entry name" value="LipB"/>
    <property type="match status" value="1"/>
</dbReference>
<dbReference type="NCBIfam" id="TIGR00214">
    <property type="entry name" value="lipB"/>
    <property type="match status" value="1"/>
</dbReference>
<feature type="binding site" evidence="6 9">
    <location>
        <begin position="139"/>
        <end position="141"/>
    </location>
    <ligand>
        <name>substrate</name>
    </ligand>
</feature>
<dbReference type="PANTHER" id="PTHR10993">
    <property type="entry name" value="OCTANOYLTRANSFERASE"/>
    <property type="match status" value="1"/>
</dbReference>
<feature type="binding site" evidence="6 9">
    <location>
        <begin position="72"/>
        <end position="79"/>
    </location>
    <ligand>
        <name>substrate</name>
    </ligand>
</feature>
<protein>
    <recommendedName>
        <fullName evidence="6 7">Octanoyltransferase</fullName>
        <ecNumber evidence="6 7">2.3.1.181</ecNumber>
    </recommendedName>
    <alternativeName>
        <fullName evidence="6">Lipoate-protein ligase B</fullName>
    </alternativeName>
    <alternativeName>
        <fullName evidence="6">Lipoyl/octanoyl transferase</fullName>
    </alternativeName>
    <alternativeName>
        <fullName evidence="6">Octanoyl-[acyl-carrier-protein]-protein N-octanoyltransferase</fullName>
    </alternativeName>
</protein>